<evidence type="ECO:0000256" key="3">
    <source>
        <dbReference type="ARBA" id="ARBA00012759"/>
    </source>
</evidence>
<feature type="compositionally biased region" description="Acidic residues" evidence="13">
    <location>
        <begin position="236"/>
        <end position="246"/>
    </location>
</feature>
<evidence type="ECO:0000256" key="7">
    <source>
        <dbReference type="ARBA" id="ARBA00022807"/>
    </source>
</evidence>
<dbReference type="AlphaFoldDB" id="A0A6A5BSJ1"/>
<evidence type="ECO:0000256" key="2">
    <source>
        <dbReference type="ARBA" id="ARBA00004123"/>
    </source>
</evidence>
<keyword evidence="6" id="KW-0378">Hydrolase</keyword>
<evidence type="ECO:0000256" key="6">
    <source>
        <dbReference type="ARBA" id="ARBA00022801"/>
    </source>
</evidence>
<keyword evidence="5" id="KW-0833">Ubl conjugation pathway</keyword>
<evidence type="ECO:0000256" key="11">
    <source>
        <dbReference type="PROSITE-ProRule" id="PRU00331"/>
    </source>
</evidence>
<dbReference type="Gene3D" id="3.90.70.40">
    <property type="match status" value="1"/>
</dbReference>
<dbReference type="OrthoDB" id="10063692at2759"/>
<dbReference type="GeneID" id="68110202"/>
<comment type="catalytic activity">
    <reaction evidence="1">
        <text>Thiol-dependent hydrolysis of ester, thioester, amide, peptide and isopeptide bonds formed by the C-terminal Gly of ubiquitin (a 76-residue protein attached to proteins as an intracellular targeting signal).</text>
        <dbReference type="EC" id="3.4.19.12"/>
    </reaction>
</comment>
<feature type="domain" description="Josephin" evidence="14">
    <location>
        <begin position="2"/>
        <end position="189"/>
    </location>
</feature>
<keyword evidence="4" id="KW-0645">Protease</keyword>
<evidence type="ECO:0000313" key="16">
    <source>
        <dbReference type="Proteomes" id="UP000444721"/>
    </source>
</evidence>
<reference evidence="15 16" key="1">
    <citation type="journal article" date="2019" name="Sci. Rep.">
        <title>Nanopore sequencing improves the draft genome of the human pathogenic amoeba Naegleria fowleri.</title>
        <authorList>
            <person name="Liechti N."/>
            <person name="Schurch N."/>
            <person name="Bruggmann R."/>
            <person name="Wittwer M."/>
        </authorList>
    </citation>
    <scope>NUCLEOTIDE SEQUENCE [LARGE SCALE GENOMIC DNA]</scope>
    <source>
        <strain evidence="15 16">ATCC 30894</strain>
    </source>
</reference>
<keyword evidence="10" id="KW-0539">Nucleus</keyword>
<evidence type="ECO:0000256" key="5">
    <source>
        <dbReference type="ARBA" id="ARBA00022786"/>
    </source>
</evidence>
<evidence type="ECO:0000313" key="15">
    <source>
        <dbReference type="EMBL" id="KAF0977662.1"/>
    </source>
</evidence>
<feature type="region of interest" description="Disordered" evidence="13">
    <location>
        <begin position="222"/>
        <end position="258"/>
    </location>
</feature>
<dbReference type="PROSITE" id="PS50957">
    <property type="entry name" value="JOSEPHIN"/>
    <property type="match status" value="1"/>
</dbReference>
<dbReference type="RefSeq" id="XP_044562375.1">
    <property type="nucleotide sequence ID" value="XM_044706237.1"/>
</dbReference>
<dbReference type="SMART" id="SM01246">
    <property type="entry name" value="Josephin"/>
    <property type="match status" value="1"/>
</dbReference>
<dbReference type="EC" id="3.4.19.12" evidence="3"/>
<dbReference type="InterPro" id="IPR006155">
    <property type="entry name" value="Josephin"/>
</dbReference>
<dbReference type="GO" id="GO:0006508">
    <property type="term" value="P:proteolysis"/>
    <property type="evidence" value="ECO:0007669"/>
    <property type="project" value="UniProtKB-KW"/>
</dbReference>
<dbReference type="PANTHER" id="PTHR14159">
    <property type="entry name" value="ATAXIN-3-RELATED"/>
    <property type="match status" value="1"/>
</dbReference>
<name>A0A6A5BSJ1_NAEFO</name>
<feature type="compositionally biased region" description="Basic and acidic residues" evidence="13">
    <location>
        <begin position="247"/>
        <end position="258"/>
    </location>
</feature>
<dbReference type="GO" id="GO:0016579">
    <property type="term" value="P:protein deubiquitination"/>
    <property type="evidence" value="ECO:0007669"/>
    <property type="project" value="InterPro"/>
</dbReference>
<keyword evidence="8" id="KW-0805">Transcription regulation</keyword>
<evidence type="ECO:0000256" key="1">
    <source>
        <dbReference type="ARBA" id="ARBA00000707"/>
    </source>
</evidence>
<organism evidence="15 16">
    <name type="scientific">Naegleria fowleri</name>
    <name type="common">Brain eating amoeba</name>
    <dbReference type="NCBI Taxonomy" id="5763"/>
    <lineage>
        <taxon>Eukaryota</taxon>
        <taxon>Discoba</taxon>
        <taxon>Heterolobosea</taxon>
        <taxon>Tetramitia</taxon>
        <taxon>Eutetramitia</taxon>
        <taxon>Vahlkampfiidae</taxon>
        <taxon>Naegleria</taxon>
    </lineage>
</organism>
<evidence type="ECO:0000256" key="8">
    <source>
        <dbReference type="ARBA" id="ARBA00023015"/>
    </source>
</evidence>
<keyword evidence="16" id="KW-1185">Reference proteome</keyword>
<dbReference type="VEuPathDB" id="AmoebaDB:NfTy_058170"/>
<feature type="region of interest" description="Disordered" evidence="13">
    <location>
        <begin position="147"/>
        <end position="201"/>
    </location>
</feature>
<evidence type="ECO:0000256" key="10">
    <source>
        <dbReference type="ARBA" id="ARBA00023242"/>
    </source>
</evidence>
<dbReference type="GO" id="GO:0004843">
    <property type="term" value="F:cysteine-type deubiquitinase activity"/>
    <property type="evidence" value="ECO:0007669"/>
    <property type="project" value="UniProtKB-EC"/>
</dbReference>
<feature type="coiled-coil region" evidence="12">
    <location>
        <begin position="34"/>
        <end position="61"/>
    </location>
</feature>
<feature type="compositionally biased region" description="Low complexity" evidence="13">
    <location>
        <begin position="152"/>
        <end position="162"/>
    </location>
</feature>
<protein>
    <recommendedName>
        <fullName evidence="3">ubiquitinyl hydrolase 1</fullName>
        <ecNumber evidence="3">3.4.19.12</ecNumber>
    </recommendedName>
</protein>
<feature type="compositionally biased region" description="Polar residues" evidence="13">
    <location>
        <begin position="163"/>
        <end position="201"/>
    </location>
</feature>
<evidence type="ECO:0000256" key="9">
    <source>
        <dbReference type="ARBA" id="ARBA00023163"/>
    </source>
</evidence>
<comment type="caution">
    <text evidence="15">The sequence shown here is derived from an EMBL/GenBank/DDBJ whole genome shotgun (WGS) entry which is preliminary data.</text>
</comment>
<dbReference type="Pfam" id="PF02099">
    <property type="entry name" value="Josephin"/>
    <property type="match status" value="1"/>
</dbReference>
<evidence type="ECO:0000256" key="4">
    <source>
        <dbReference type="ARBA" id="ARBA00022670"/>
    </source>
</evidence>
<evidence type="ECO:0000259" key="14">
    <source>
        <dbReference type="PROSITE" id="PS50957"/>
    </source>
</evidence>
<keyword evidence="7" id="KW-0788">Thiol protease</keyword>
<keyword evidence="12" id="KW-0175">Coiled coil</keyword>
<keyword evidence="9" id="KW-0804">Transcription</keyword>
<gene>
    <name evidence="15" type="ORF">FDP41_002984</name>
</gene>
<dbReference type="VEuPathDB" id="AmoebaDB:FDP41_002984"/>
<evidence type="ECO:0000256" key="12">
    <source>
        <dbReference type="SAM" id="Coils"/>
    </source>
</evidence>
<dbReference type="InterPro" id="IPR033865">
    <property type="entry name" value="Ataxin-3"/>
</dbReference>
<sequence>MISNIYHEKQEGRLCAMHSLNNLLQGAYFTEIDLMEIARNLDRKEAELLQAESGVQQQTRTSHNVSDEGDFSIGVISTSLEVWGLNLIPITHPSIVQSIREKPWEEKSFYLQSSGTLQLKQEGYSIYVVKGELPPCEAELYSETFDPKSVTSRSRASSSSSRPQQDNTIDFITKMQESILSGTGARQHQQSTVPMPTPNINSDEWKRAVEFARMESMFWEANRHLTQPQAAAQQTSEDDEDDEDEALKEAIERSLEQQ</sequence>
<dbReference type="VEuPathDB" id="AmoebaDB:NF0119540"/>
<dbReference type="PRINTS" id="PR01233">
    <property type="entry name" value="JOSEPHIN"/>
</dbReference>
<accession>A0A6A5BSJ1</accession>
<dbReference type="GO" id="GO:0005634">
    <property type="term" value="C:nucleus"/>
    <property type="evidence" value="ECO:0007669"/>
    <property type="project" value="UniProtKB-SubCell"/>
</dbReference>
<evidence type="ECO:0000256" key="13">
    <source>
        <dbReference type="SAM" id="MobiDB-lite"/>
    </source>
</evidence>
<comment type="caution">
    <text evidence="11">Lacks conserved residue(s) required for the propagation of feature annotation.</text>
</comment>
<comment type="subcellular location">
    <subcellularLocation>
        <location evidence="2">Nucleus</location>
    </subcellularLocation>
</comment>
<dbReference type="PANTHER" id="PTHR14159:SF0">
    <property type="entry name" value="ATAXIN-3-RELATED"/>
    <property type="match status" value="1"/>
</dbReference>
<dbReference type="Proteomes" id="UP000444721">
    <property type="component" value="Unassembled WGS sequence"/>
</dbReference>
<dbReference type="EMBL" id="VFQX01000033">
    <property type="protein sequence ID" value="KAF0977662.1"/>
    <property type="molecule type" value="Genomic_DNA"/>
</dbReference>
<proteinExistence type="predicted"/>